<dbReference type="InterPro" id="IPR029052">
    <property type="entry name" value="Metallo-depent_PP-like"/>
</dbReference>
<organism evidence="2">
    <name type="scientific">Candidatus Atribacter allofermentans</name>
    <dbReference type="NCBI Taxonomy" id="1852833"/>
    <lineage>
        <taxon>Bacteria</taxon>
        <taxon>Pseudomonadati</taxon>
        <taxon>Atribacterota</taxon>
        <taxon>Atribacteria</taxon>
        <taxon>Atribacterales</taxon>
        <taxon>Atribacteraceae</taxon>
        <taxon>Atribacter</taxon>
    </lineage>
</organism>
<dbReference type="AlphaFoldDB" id="A0A1V5SHZ4"/>
<protein>
    <submittedName>
        <fullName evidence="2">Calcineurin-like phosphoesterase superfamily domain protein</fullName>
    </submittedName>
</protein>
<accession>A0A1V5SHZ4</accession>
<evidence type="ECO:0000313" key="2">
    <source>
        <dbReference type="EMBL" id="OQA54159.1"/>
    </source>
</evidence>
<dbReference type="Gene3D" id="3.60.21.10">
    <property type="match status" value="1"/>
</dbReference>
<dbReference type="Proteomes" id="UP000485569">
    <property type="component" value="Unassembled WGS sequence"/>
</dbReference>
<proteinExistence type="predicted"/>
<dbReference type="EMBL" id="MWBQ01000224">
    <property type="protein sequence ID" value="OQA54159.1"/>
    <property type="molecule type" value="Genomic_DNA"/>
</dbReference>
<sequence length="261" mass="30181">MVLFFYSPFLLVKDYHLGIKFILSCFKNLYYLSNINPLGIINGMKILAVSDHIDPRVYSNLCRERFQNVSCVISCGDLPEHYLDFIVSCLNVPLFFVHGNHDPSAGKKSLAGGYNLDGKVINFQGILLAGLEGSLWYNGNIHQYSQRAMYQKYLALLPQLYWAKMRYHRYLDVLVTHSPPGGIHESDDPVHKGFKVFNHMIKKFQPRFHLHGHTHLYDRNQSYQDPLYQTIVINCYNYRIIDLGRGKDVRDFSISGVKSRV</sequence>
<evidence type="ECO:0000259" key="1">
    <source>
        <dbReference type="Pfam" id="PF00149"/>
    </source>
</evidence>
<comment type="caution">
    <text evidence="2">The sequence shown here is derived from an EMBL/GenBank/DDBJ whole genome shotgun (WGS) entry which is preliminary data.</text>
</comment>
<dbReference type="GO" id="GO:0016787">
    <property type="term" value="F:hydrolase activity"/>
    <property type="evidence" value="ECO:0007669"/>
    <property type="project" value="InterPro"/>
</dbReference>
<reference evidence="2" key="1">
    <citation type="submission" date="2017-02" db="EMBL/GenBank/DDBJ databases">
        <title>Delving into the versatile metabolic prowess of the omnipresent phylum Bacteroidetes.</title>
        <authorList>
            <person name="Nobu M.K."/>
            <person name="Mei R."/>
            <person name="Narihiro T."/>
            <person name="Kuroda K."/>
            <person name="Liu W.-T."/>
        </authorList>
    </citation>
    <scope>NUCLEOTIDE SEQUENCE</scope>
    <source>
        <strain evidence="2">ADurb.Bin276</strain>
    </source>
</reference>
<feature type="domain" description="Calcineurin-like phosphoesterase" evidence="1">
    <location>
        <begin position="66"/>
        <end position="216"/>
    </location>
</feature>
<gene>
    <name evidence="2" type="ORF">BWY41_02237</name>
</gene>
<dbReference type="InterPro" id="IPR004843">
    <property type="entry name" value="Calcineurin-like_PHP"/>
</dbReference>
<name>A0A1V5SHZ4_9BACT</name>
<dbReference type="Pfam" id="PF00149">
    <property type="entry name" value="Metallophos"/>
    <property type="match status" value="1"/>
</dbReference>
<dbReference type="SUPFAM" id="SSF56300">
    <property type="entry name" value="Metallo-dependent phosphatases"/>
    <property type="match status" value="1"/>
</dbReference>